<evidence type="ECO:0000313" key="2">
    <source>
        <dbReference type="EMBL" id="CAA2109254.1"/>
    </source>
</evidence>
<keyword evidence="1" id="KW-0472">Membrane</keyword>
<protein>
    <recommendedName>
        <fullName evidence="3">Transmembrane protein</fullName>
    </recommendedName>
</protein>
<dbReference type="AlphaFoldDB" id="A0A679J6J1"/>
<sequence length="85" mass="9539">MSGMTDMRGGTWVRSFHRWVSIVFTLAVVANFAAMAIGTDAPPQWVTYAPLLPLALLLFTGLCLFVQPYVRRWRGDRGIARVRKG</sequence>
<reference evidence="2" key="1">
    <citation type="submission" date="2019-12" db="EMBL/GenBank/DDBJ databases">
        <authorList>
            <person name="Cremers G."/>
        </authorList>
    </citation>
    <scope>NUCLEOTIDE SEQUENCE</scope>
    <source>
        <strain evidence="2">Vvax</strain>
    </source>
</reference>
<proteinExistence type="predicted"/>
<dbReference type="EMBL" id="LR743508">
    <property type="protein sequence ID" value="CAA2109254.1"/>
    <property type="molecule type" value="Genomic_DNA"/>
</dbReference>
<gene>
    <name evidence="2" type="ORF">VVAX_05525</name>
</gene>
<accession>A0A679J6J1</accession>
<name>A0A679J6J1_VARPD</name>
<keyword evidence="1" id="KW-1133">Transmembrane helix</keyword>
<keyword evidence="1" id="KW-0812">Transmembrane</keyword>
<feature type="transmembrane region" description="Helical" evidence="1">
    <location>
        <begin position="48"/>
        <end position="70"/>
    </location>
</feature>
<organism evidence="2">
    <name type="scientific">Variovorax paradoxus</name>
    <dbReference type="NCBI Taxonomy" id="34073"/>
    <lineage>
        <taxon>Bacteria</taxon>
        <taxon>Pseudomonadati</taxon>
        <taxon>Pseudomonadota</taxon>
        <taxon>Betaproteobacteria</taxon>
        <taxon>Burkholderiales</taxon>
        <taxon>Comamonadaceae</taxon>
        <taxon>Variovorax</taxon>
    </lineage>
</organism>
<dbReference type="RefSeq" id="WP_339093197.1">
    <property type="nucleotide sequence ID" value="NZ_LR743508.1"/>
</dbReference>
<evidence type="ECO:0008006" key="3">
    <source>
        <dbReference type="Google" id="ProtNLM"/>
    </source>
</evidence>
<evidence type="ECO:0000256" key="1">
    <source>
        <dbReference type="SAM" id="Phobius"/>
    </source>
</evidence>